<dbReference type="PANTHER" id="PTHR46986">
    <property type="entry name" value="ENDORIBONUCLEASE YBEY, CHLOROPLASTIC"/>
    <property type="match status" value="1"/>
</dbReference>
<dbReference type="HAMAP" id="MF_00009">
    <property type="entry name" value="Endoribonucl_YbeY"/>
    <property type="match status" value="1"/>
</dbReference>
<comment type="cofactor">
    <cofactor evidence="7">
        <name>Zn(2+)</name>
        <dbReference type="ChEBI" id="CHEBI:29105"/>
    </cofactor>
    <text evidence="7">Binds 1 zinc ion.</text>
</comment>
<dbReference type="GO" id="GO:0008270">
    <property type="term" value="F:zinc ion binding"/>
    <property type="evidence" value="ECO:0007669"/>
    <property type="project" value="UniProtKB-UniRule"/>
</dbReference>
<accession>A0A1F8GTN0</accession>
<dbReference type="Pfam" id="PF02130">
    <property type="entry name" value="YbeY"/>
    <property type="match status" value="1"/>
</dbReference>
<evidence type="ECO:0000256" key="2">
    <source>
        <dbReference type="ARBA" id="ARBA00022722"/>
    </source>
</evidence>
<keyword evidence="7" id="KW-0690">Ribosome biogenesis</keyword>
<keyword evidence="2 7" id="KW-0540">Nuclease</keyword>
<dbReference type="PANTHER" id="PTHR46986:SF1">
    <property type="entry name" value="ENDORIBONUCLEASE YBEY, CHLOROPLASTIC"/>
    <property type="match status" value="1"/>
</dbReference>
<dbReference type="GO" id="GO:0004521">
    <property type="term" value="F:RNA endonuclease activity"/>
    <property type="evidence" value="ECO:0007669"/>
    <property type="project" value="UniProtKB-UniRule"/>
</dbReference>
<keyword evidence="7" id="KW-0963">Cytoplasm</keyword>
<dbReference type="EMBL" id="MGKO01000004">
    <property type="protein sequence ID" value="OGN27988.1"/>
    <property type="molecule type" value="Genomic_DNA"/>
</dbReference>
<keyword evidence="6 7" id="KW-0862">Zinc</keyword>
<dbReference type="AlphaFoldDB" id="A0A1F8GTN0"/>
<feature type="binding site" evidence="7">
    <location>
        <position position="122"/>
    </location>
    <ligand>
        <name>Zn(2+)</name>
        <dbReference type="ChEBI" id="CHEBI:29105"/>
        <note>catalytic</note>
    </ligand>
</feature>
<comment type="caution">
    <text evidence="8">The sequence shown here is derived from an EMBL/GenBank/DDBJ whole genome shotgun (WGS) entry which is preliminary data.</text>
</comment>
<organism evidence="8 9">
    <name type="scientific">Candidatus Yanofskybacteria bacterium RIFCSPLOWO2_01_FULL_49_17</name>
    <dbReference type="NCBI Taxonomy" id="1802700"/>
    <lineage>
        <taxon>Bacteria</taxon>
        <taxon>Candidatus Yanofskyibacteriota</taxon>
    </lineage>
</organism>
<keyword evidence="5 7" id="KW-0378">Hydrolase</keyword>
<keyword evidence="3 7" id="KW-0479">Metal-binding</keyword>
<evidence type="ECO:0000313" key="9">
    <source>
        <dbReference type="Proteomes" id="UP000178444"/>
    </source>
</evidence>
<dbReference type="Proteomes" id="UP000178444">
    <property type="component" value="Unassembled WGS sequence"/>
</dbReference>
<feature type="binding site" evidence="7">
    <location>
        <position position="132"/>
    </location>
    <ligand>
        <name>Zn(2+)</name>
        <dbReference type="ChEBI" id="CHEBI:29105"/>
        <note>catalytic</note>
    </ligand>
</feature>
<dbReference type="InterPro" id="IPR020549">
    <property type="entry name" value="YbeY_CS"/>
</dbReference>
<keyword evidence="4 7" id="KW-0255">Endonuclease</keyword>
<dbReference type="PROSITE" id="PS01306">
    <property type="entry name" value="UPF0054"/>
    <property type="match status" value="1"/>
</dbReference>
<name>A0A1F8GTN0_9BACT</name>
<dbReference type="Gene3D" id="3.40.390.30">
    <property type="entry name" value="Metalloproteases ('zincins'), catalytic domain"/>
    <property type="match status" value="1"/>
</dbReference>
<evidence type="ECO:0000256" key="4">
    <source>
        <dbReference type="ARBA" id="ARBA00022759"/>
    </source>
</evidence>
<dbReference type="SUPFAM" id="SSF55486">
    <property type="entry name" value="Metalloproteases ('zincins'), catalytic domain"/>
    <property type="match status" value="1"/>
</dbReference>
<dbReference type="NCBIfam" id="TIGR00043">
    <property type="entry name" value="rRNA maturation RNase YbeY"/>
    <property type="match status" value="1"/>
</dbReference>
<evidence type="ECO:0000256" key="7">
    <source>
        <dbReference type="HAMAP-Rule" id="MF_00009"/>
    </source>
</evidence>
<reference evidence="8 9" key="1">
    <citation type="journal article" date="2016" name="Nat. Commun.">
        <title>Thousands of microbial genomes shed light on interconnected biogeochemical processes in an aquifer system.</title>
        <authorList>
            <person name="Anantharaman K."/>
            <person name="Brown C.T."/>
            <person name="Hug L.A."/>
            <person name="Sharon I."/>
            <person name="Castelle C.J."/>
            <person name="Probst A.J."/>
            <person name="Thomas B.C."/>
            <person name="Singh A."/>
            <person name="Wilkins M.J."/>
            <person name="Karaoz U."/>
            <person name="Brodie E.L."/>
            <person name="Williams K.H."/>
            <person name="Hubbard S.S."/>
            <person name="Banfield J.F."/>
        </authorList>
    </citation>
    <scope>NUCLEOTIDE SEQUENCE [LARGE SCALE GENOMIC DNA]</scope>
</reference>
<keyword evidence="7" id="KW-0698">rRNA processing</keyword>
<sequence length="158" mass="18105">MVDLVFENNSEHHEWPEKFFSFVVTKTLEHLGLIRKTGLPAGRQVELGVQLVTPQRSQELNLKHRQKNKPTDVLSFPLDDVTLAKYDILPLGDIFICPDIALAQAKEHHVPEKEEMARLVIHGILHLLGYDHEKSPEDGKKMLNLQEEILNQLSFRNG</sequence>
<feature type="binding site" evidence="7">
    <location>
        <position position="126"/>
    </location>
    <ligand>
        <name>Zn(2+)</name>
        <dbReference type="ChEBI" id="CHEBI:29105"/>
        <note>catalytic</note>
    </ligand>
</feature>
<comment type="subcellular location">
    <subcellularLocation>
        <location evidence="7">Cytoplasm</location>
    </subcellularLocation>
</comment>
<gene>
    <name evidence="7" type="primary">ybeY</name>
    <name evidence="8" type="ORF">A2941_03100</name>
</gene>
<comment type="function">
    <text evidence="7">Single strand-specific metallo-endoribonuclease involved in late-stage 70S ribosome quality control and in maturation of the 3' terminus of the 16S rRNA.</text>
</comment>
<proteinExistence type="inferred from homology"/>
<evidence type="ECO:0000256" key="3">
    <source>
        <dbReference type="ARBA" id="ARBA00022723"/>
    </source>
</evidence>
<dbReference type="InterPro" id="IPR023091">
    <property type="entry name" value="MetalPrtase_cat_dom_sf_prd"/>
</dbReference>
<evidence type="ECO:0000256" key="6">
    <source>
        <dbReference type="ARBA" id="ARBA00022833"/>
    </source>
</evidence>
<dbReference type="GO" id="GO:0005737">
    <property type="term" value="C:cytoplasm"/>
    <property type="evidence" value="ECO:0007669"/>
    <property type="project" value="UniProtKB-SubCell"/>
</dbReference>
<dbReference type="InterPro" id="IPR002036">
    <property type="entry name" value="YbeY"/>
</dbReference>
<comment type="similarity">
    <text evidence="1 7">Belongs to the endoribonuclease YbeY family.</text>
</comment>
<evidence type="ECO:0000256" key="5">
    <source>
        <dbReference type="ARBA" id="ARBA00022801"/>
    </source>
</evidence>
<dbReference type="GO" id="GO:0006364">
    <property type="term" value="P:rRNA processing"/>
    <property type="evidence" value="ECO:0007669"/>
    <property type="project" value="UniProtKB-UniRule"/>
</dbReference>
<evidence type="ECO:0000256" key="1">
    <source>
        <dbReference type="ARBA" id="ARBA00010875"/>
    </source>
</evidence>
<dbReference type="GO" id="GO:0004222">
    <property type="term" value="F:metalloendopeptidase activity"/>
    <property type="evidence" value="ECO:0007669"/>
    <property type="project" value="InterPro"/>
</dbReference>
<protein>
    <recommendedName>
        <fullName evidence="7">Endoribonuclease YbeY</fullName>
        <ecNumber evidence="7">3.1.-.-</ecNumber>
    </recommendedName>
</protein>
<evidence type="ECO:0000313" key="8">
    <source>
        <dbReference type="EMBL" id="OGN27988.1"/>
    </source>
</evidence>
<dbReference type="EC" id="3.1.-.-" evidence="7"/>